<keyword evidence="3" id="KW-1185">Reference proteome</keyword>
<evidence type="ECO:0000313" key="3">
    <source>
        <dbReference type="Proteomes" id="UP000735302"/>
    </source>
</evidence>
<evidence type="ECO:0000259" key="1">
    <source>
        <dbReference type="Pfam" id="PF21787"/>
    </source>
</evidence>
<proteinExistence type="predicted"/>
<reference evidence="2 3" key="1">
    <citation type="journal article" date="2021" name="Elife">
        <title>Chloroplast acquisition without the gene transfer in kleptoplastic sea slugs, Plakobranchus ocellatus.</title>
        <authorList>
            <person name="Maeda T."/>
            <person name="Takahashi S."/>
            <person name="Yoshida T."/>
            <person name="Shimamura S."/>
            <person name="Takaki Y."/>
            <person name="Nagai Y."/>
            <person name="Toyoda A."/>
            <person name="Suzuki Y."/>
            <person name="Arimoto A."/>
            <person name="Ishii H."/>
            <person name="Satoh N."/>
            <person name="Nishiyama T."/>
            <person name="Hasebe M."/>
            <person name="Maruyama T."/>
            <person name="Minagawa J."/>
            <person name="Obokata J."/>
            <person name="Shigenobu S."/>
        </authorList>
    </citation>
    <scope>NUCLEOTIDE SEQUENCE [LARGE SCALE GENOMIC DNA]</scope>
</reference>
<dbReference type="AlphaFoldDB" id="A0AAV4BSQ3"/>
<evidence type="ECO:0000313" key="2">
    <source>
        <dbReference type="EMBL" id="GFO22218.1"/>
    </source>
</evidence>
<comment type="caution">
    <text evidence="2">The sequence shown here is derived from an EMBL/GenBank/DDBJ whole genome shotgun (WGS) entry which is preliminary data.</text>
</comment>
<sequence length="238" mass="27254">MDLFKIKVISMTDQEKLSAILVDEVAIKKYLNYNPTYDVHEGLEDFGSFGKTGQFDDYALVFMLLVLTKKWKQPIAYYLSSGPTKVHLLQHLIIKSVNQTQALGFTLKFVIWDQGSNNRAVTQRFGVTSQDPYLFVNGNKVFLIFDPPHLIKNARNNLKKYGFTVSGETVSWSFIEEFHKQDSATPIRFARSIFTATICQFRCEACNSSSQPYSCSWDICNGETKITTRRSICYSKLF</sequence>
<organism evidence="2 3">
    <name type="scientific">Plakobranchus ocellatus</name>
    <dbReference type="NCBI Taxonomy" id="259542"/>
    <lineage>
        <taxon>Eukaryota</taxon>
        <taxon>Metazoa</taxon>
        <taxon>Spiralia</taxon>
        <taxon>Lophotrochozoa</taxon>
        <taxon>Mollusca</taxon>
        <taxon>Gastropoda</taxon>
        <taxon>Heterobranchia</taxon>
        <taxon>Euthyneura</taxon>
        <taxon>Panpulmonata</taxon>
        <taxon>Sacoglossa</taxon>
        <taxon>Placobranchoidea</taxon>
        <taxon>Plakobranchidae</taxon>
        <taxon>Plakobranchus</taxon>
    </lineage>
</organism>
<dbReference type="Pfam" id="PF21787">
    <property type="entry name" value="TNP-like_RNaseH_N"/>
    <property type="match status" value="1"/>
</dbReference>
<dbReference type="InterPro" id="IPR048365">
    <property type="entry name" value="TNP-like_RNaseH_N"/>
</dbReference>
<protein>
    <recommendedName>
        <fullName evidence="1">Transposable element P transposase-like RNase H domain-containing protein</fullName>
    </recommendedName>
</protein>
<accession>A0AAV4BSQ3</accession>
<dbReference type="EMBL" id="BLXT01005342">
    <property type="protein sequence ID" value="GFO22218.1"/>
    <property type="molecule type" value="Genomic_DNA"/>
</dbReference>
<gene>
    <name evidence="2" type="ORF">PoB_004872300</name>
</gene>
<name>A0AAV4BSQ3_9GAST</name>
<feature type="domain" description="Transposable element P transposase-like RNase H" evidence="1">
    <location>
        <begin position="2"/>
        <end position="126"/>
    </location>
</feature>
<dbReference type="Proteomes" id="UP000735302">
    <property type="component" value="Unassembled WGS sequence"/>
</dbReference>